<gene>
    <name evidence="1" type="ORF">LptCag_1514</name>
</gene>
<evidence type="ECO:0000313" key="1">
    <source>
        <dbReference type="EMBL" id="KGA93804.1"/>
    </source>
</evidence>
<dbReference type="EMBL" id="JPGK01000005">
    <property type="protein sequence ID" value="KGA93804.1"/>
    <property type="molecule type" value="Genomic_DNA"/>
</dbReference>
<comment type="caution">
    <text evidence="1">The sequence shown here is derived from an EMBL/GenBank/DDBJ whole genome shotgun (WGS) entry which is preliminary data.</text>
</comment>
<dbReference type="AlphaFoldDB" id="A0A094X5H6"/>
<dbReference type="Proteomes" id="UP000029452">
    <property type="component" value="Unassembled WGS sequence"/>
</dbReference>
<sequence length="96" mass="11804">MEEKMEDWKTIFGKTPPDGFDFDIADRWEMETWRRLEEVDRNVAIRTAIVYEIMRRDMLRKEPDWEWGMTPFTWMFMDKTDEDLMKDVVSWEKGVS</sequence>
<organism evidence="1 2">
    <name type="scientific">Leptospirillum ferriphilum</name>
    <dbReference type="NCBI Taxonomy" id="178606"/>
    <lineage>
        <taxon>Bacteria</taxon>
        <taxon>Pseudomonadati</taxon>
        <taxon>Nitrospirota</taxon>
        <taxon>Nitrospiria</taxon>
        <taxon>Nitrospirales</taxon>
        <taxon>Nitrospiraceae</taxon>
        <taxon>Leptospirillum</taxon>
    </lineage>
</organism>
<reference evidence="1 2" key="1">
    <citation type="submission" date="2014-06" db="EMBL/GenBank/DDBJ databases">
        <title>Draft genome sequence of iron oxidizing acidophile Leptospirillum ferriphilum DSM14647.</title>
        <authorList>
            <person name="Cardenas J.P."/>
            <person name="Lazcano M."/>
            <person name="Ossandon F.J."/>
            <person name="Corbett M."/>
            <person name="Holmes D.S."/>
            <person name="Watkin E."/>
        </authorList>
    </citation>
    <scope>NUCLEOTIDE SEQUENCE [LARGE SCALE GENOMIC DNA]</scope>
    <source>
        <strain evidence="1 2">DSM 14647</strain>
    </source>
</reference>
<evidence type="ECO:0000313" key="2">
    <source>
        <dbReference type="Proteomes" id="UP000029452"/>
    </source>
</evidence>
<dbReference type="PATRIC" id="fig|178606.4.peg.1519"/>
<protein>
    <submittedName>
        <fullName evidence="1">Uncharacterized protein</fullName>
    </submittedName>
</protein>
<name>A0A094X5H6_9BACT</name>
<accession>A0A094X5H6</accession>
<proteinExistence type="predicted"/>